<organism evidence="4 5">
    <name type="scientific">Vibrio hangzhouensis</name>
    <dbReference type="NCBI Taxonomy" id="462991"/>
    <lineage>
        <taxon>Bacteria</taxon>
        <taxon>Pseudomonadati</taxon>
        <taxon>Pseudomonadota</taxon>
        <taxon>Gammaproteobacteria</taxon>
        <taxon>Vibrionales</taxon>
        <taxon>Vibrionaceae</taxon>
        <taxon>Vibrio</taxon>
    </lineage>
</organism>
<dbReference type="PANTHER" id="PTHR42798:SF6">
    <property type="entry name" value="CELL DIVISION ATP-BINDING PROTEIN FTSE"/>
    <property type="match status" value="1"/>
</dbReference>
<dbReference type="RefSeq" id="WP_103878910.1">
    <property type="nucleotide sequence ID" value="NZ_FNVG01000002.1"/>
</dbReference>
<gene>
    <name evidence="4" type="ORF">SAMN04488244_102313</name>
</gene>
<dbReference type="GO" id="GO:0005524">
    <property type="term" value="F:ATP binding"/>
    <property type="evidence" value="ECO:0007669"/>
    <property type="project" value="UniProtKB-KW"/>
</dbReference>
<accession>A0A1H5TM46</accession>
<name>A0A1H5TM46_9VIBR</name>
<keyword evidence="5" id="KW-1185">Reference proteome</keyword>
<dbReference type="Proteomes" id="UP000236721">
    <property type="component" value="Unassembled WGS sequence"/>
</dbReference>
<evidence type="ECO:0000313" key="4">
    <source>
        <dbReference type="EMBL" id="SEF63839.1"/>
    </source>
</evidence>
<protein>
    <submittedName>
        <fullName evidence="4">Putative ABC transport system ATP-binding protein</fullName>
    </submittedName>
</protein>
<proteinExistence type="predicted"/>
<dbReference type="OrthoDB" id="9802264at2"/>
<dbReference type="InterPro" id="IPR017871">
    <property type="entry name" value="ABC_transporter-like_CS"/>
</dbReference>
<dbReference type="EMBL" id="FNVG01000002">
    <property type="protein sequence ID" value="SEF63839.1"/>
    <property type="molecule type" value="Genomic_DNA"/>
</dbReference>
<keyword evidence="1" id="KW-0547">Nucleotide-binding</keyword>
<dbReference type="PROSITE" id="PS00211">
    <property type="entry name" value="ABC_TRANSPORTER_1"/>
    <property type="match status" value="1"/>
</dbReference>
<dbReference type="Pfam" id="PF00005">
    <property type="entry name" value="ABC_tran"/>
    <property type="match status" value="1"/>
</dbReference>
<reference evidence="5" key="1">
    <citation type="submission" date="2016-10" db="EMBL/GenBank/DDBJ databases">
        <authorList>
            <person name="Varghese N."/>
            <person name="Submissions S."/>
        </authorList>
    </citation>
    <scope>NUCLEOTIDE SEQUENCE [LARGE SCALE GENOMIC DNA]</scope>
    <source>
        <strain evidence="5">CGMCC 1.7062</strain>
    </source>
</reference>
<feature type="domain" description="ABC transporter" evidence="3">
    <location>
        <begin position="2"/>
        <end position="219"/>
    </location>
</feature>
<evidence type="ECO:0000259" key="3">
    <source>
        <dbReference type="PROSITE" id="PS50893"/>
    </source>
</evidence>
<dbReference type="SUPFAM" id="SSF52540">
    <property type="entry name" value="P-loop containing nucleoside triphosphate hydrolases"/>
    <property type="match status" value="1"/>
</dbReference>
<dbReference type="SMART" id="SM00382">
    <property type="entry name" value="AAA"/>
    <property type="match status" value="1"/>
</dbReference>
<dbReference type="PROSITE" id="PS50893">
    <property type="entry name" value="ABC_TRANSPORTER_2"/>
    <property type="match status" value="1"/>
</dbReference>
<dbReference type="InterPro" id="IPR003439">
    <property type="entry name" value="ABC_transporter-like_ATP-bd"/>
</dbReference>
<dbReference type="PANTHER" id="PTHR42798">
    <property type="entry name" value="LIPOPROTEIN-RELEASING SYSTEM ATP-BINDING PROTEIN LOLD"/>
    <property type="match status" value="1"/>
</dbReference>
<dbReference type="AlphaFoldDB" id="A0A1H5TM46"/>
<sequence length="219" mass="24805">MIEIQALEFSYPDCDFQLSINNLEVKEQEKVAIIGPSGSGKTTLLNLMSGIVLANNGSINFGNVDIQKLSESQRRQLRISKIGFIFQDFELIDYLTIEDNILHLYRINNVIKLTKDVKARARDLAEKMGISRKLKYYPAQLSQGEKQRAAICRALLTSPSLILADEATGNLDPTNKKLILKLLFENVISRTATLVAVTHDYELLPFFDRVIDFQELIEK</sequence>
<evidence type="ECO:0000256" key="1">
    <source>
        <dbReference type="ARBA" id="ARBA00022741"/>
    </source>
</evidence>
<evidence type="ECO:0000313" key="5">
    <source>
        <dbReference type="Proteomes" id="UP000236721"/>
    </source>
</evidence>
<dbReference type="InterPro" id="IPR027417">
    <property type="entry name" value="P-loop_NTPase"/>
</dbReference>
<evidence type="ECO:0000256" key="2">
    <source>
        <dbReference type="ARBA" id="ARBA00022840"/>
    </source>
</evidence>
<dbReference type="GO" id="GO:0016887">
    <property type="term" value="F:ATP hydrolysis activity"/>
    <property type="evidence" value="ECO:0007669"/>
    <property type="project" value="InterPro"/>
</dbReference>
<dbReference type="InterPro" id="IPR003593">
    <property type="entry name" value="AAA+_ATPase"/>
</dbReference>
<keyword evidence="2 4" id="KW-0067">ATP-binding</keyword>
<dbReference type="Gene3D" id="3.40.50.300">
    <property type="entry name" value="P-loop containing nucleotide triphosphate hydrolases"/>
    <property type="match status" value="1"/>
</dbReference>